<dbReference type="OrthoDB" id="6407151at2759"/>
<dbReference type="EMBL" id="CAJVCH010000004">
    <property type="protein sequence ID" value="CAG7629843.1"/>
    <property type="molecule type" value="Genomic_DNA"/>
</dbReference>
<sequence>MSRLYVAVALALFAAVVTGFPNVRVARQAEDEQYEEQPLGLPSNSTSLRANIVDTFSCQGKTYGYYADVDNDCQIFHICLPATFPDGTEKMFKWSFICPEETIFNQESFTCARADDAVPCAMAPQFYNLNDNFGVIPEKLDNQQ</sequence>
<evidence type="ECO:0000259" key="2">
    <source>
        <dbReference type="PROSITE" id="PS50940"/>
    </source>
</evidence>
<name>A0A8J2NKP3_9HEXA</name>
<feature type="chain" id="PRO_5035292565" description="Chitin-binding type-2 domain-containing protein" evidence="1">
    <location>
        <begin position="20"/>
        <end position="144"/>
    </location>
</feature>
<dbReference type="PANTHER" id="PTHR22933">
    <property type="entry name" value="FI18007P1-RELATED"/>
    <property type="match status" value="1"/>
</dbReference>
<evidence type="ECO:0000313" key="4">
    <source>
        <dbReference type="Proteomes" id="UP000708208"/>
    </source>
</evidence>
<accession>A0A8J2NKP3</accession>
<feature type="signal peptide" evidence="1">
    <location>
        <begin position="1"/>
        <end position="19"/>
    </location>
</feature>
<dbReference type="PANTHER" id="PTHR22933:SF43">
    <property type="entry name" value="LP10131P"/>
    <property type="match status" value="1"/>
</dbReference>
<dbReference type="Pfam" id="PF01607">
    <property type="entry name" value="CBM_14"/>
    <property type="match status" value="1"/>
</dbReference>
<dbReference type="Proteomes" id="UP000708208">
    <property type="component" value="Unassembled WGS sequence"/>
</dbReference>
<protein>
    <recommendedName>
        <fullName evidence="2">Chitin-binding type-2 domain-containing protein</fullName>
    </recommendedName>
</protein>
<evidence type="ECO:0000313" key="3">
    <source>
        <dbReference type="EMBL" id="CAG7629843.1"/>
    </source>
</evidence>
<evidence type="ECO:0000256" key="1">
    <source>
        <dbReference type="SAM" id="SignalP"/>
    </source>
</evidence>
<dbReference type="InterPro" id="IPR002557">
    <property type="entry name" value="Chitin-bd_dom"/>
</dbReference>
<dbReference type="SMART" id="SM00494">
    <property type="entry name" value="ChtBD2"/>
    <property type="match status" value="1"/>
</dbReference>
<dbReference type="AlphaFoldDB" id="A0A8J2NKP3"/>
<proteinExistence type="predicted"/>
<dbReference type="GO" id="GO:0008061">
    <property type="term" value="F:chitin binding"/>
    <property type="evidence" value="ECO:0007669"/>
    <property type="project" value="InterPro"/>
</dbReference>
<gene>
    <name evidence="3" type="ORF">AFUS01_LOCUS68</name>
</gene>
<keyword evidence="1" id="KW-0732">Signal</keyword>
<comment type="caution">
    <text evidence="3">The sequence shown here is derived from an EMBL/GenBank/DDBJ whole genome shotgun (WGS) entry which is preliminary data.</text>
</comment>
<reference evidence="3" key="1">
    <citation type="submission" date="2021-06" db="EMBL/GenBank/DDBJ databases">
        <authorList>
            <person name="Hodson N. C."/>
            <person name="Mongue J. A."/>
            <person name="Jaron S. K."/>
        </authorList>
    </citation>
    <scope>NUCLEOTIDE SEQUENCE</scope>
</reference>
<keyword evidence="4" id="KW-1185">Reference proteome</keyword>
<organism evidence="3 4">
    <name type="scientific">Allacma fusca</name>
    <dbReference type="NCBI Taxonomy" id="39272"/>
    <lineage>
        <taxon>Eukaryota</taxon>
        <taxon>Metazoa</taxon>
        <taxon>Ecdysozoa</taxon>
        <taxon>Arthropoda</taxon>
        <taxon>Hexapoda</taxon>
        <taxon>Collembola</taxon>
        <taxon>Symphypleona</taxon>
        <taxon>Sminthuridae</taxon>
        <taxon>Allacma</taxon>
    </lineage>
</organism>
<dbReference type="GO" id="GO:0005576">
    <property type="term" value="C:extracellular region"/>
    <property type="evidence" value="ECO:0007669"/>
    <property type="project" value="InterPro"/>
</dbReference>
<dbReference type="InterPro" id="IPR052976">
    <property type="entry name" value="Scoloptoxin-like"/>
</dbReference>
<feature type="domain" description="Chitin-binding type-2" evidence="2">
    <location>
        <begin position="55"/>
        <end position="122"/>
    </location>
</feature>
<dbReference type="PROSITE" id="PS50940">
    <property type="entry name" value="CHIT_BIND_II"/>
    <property type="match status" value="1"/>
</dbReference>